<protein>
    <submittedName>
        <fullName evidence="2">50S ribosomal protein L4</fullName>
    </submittedName>
</protein>
<keyword evidence="1" id="KW-1133">Transmembrane helix</keyword>
<dbReference type="Proteomes" id="UP001162175">
    <property type="component" value="Unassembled WGS sequence"/>
</dbReference>
<dbReference type="KEGG" id="marg:MARG145_0707"/>
<feature type="transmembrane region" description="Helical" evidence="1">
    <location>
        <begin position="215"/>
        <end position="236"/>
    </location>
</feature>
<dbReference type="RefSeq" id="WP_004415552.1">
    <property type="nucleotide sequence ID" value="NZ_AP014657.1"/>
</dbReference>
<dbReference type="GeneID" id="80703677"/>
<organism evidence="2 3">
    <name type="scientific">Mycoplasmopsis arginini</name>
    <name type="common">Mycoplasma arginini</name>
    <dbReference type="NCBI Taxonomy" id="2094"/>
    <lineage>
        <taxon>Bacteria</taxon>
        <taxon>Bacillati</taxon>
        <taxon>Mycoplasmatota</taxon>
        <taxon>Mycoplasmoidales</taxon>
        <taxon>Metamycoplasmataceae</taxon>
        <taxon>Mycoplasmopsis</taxon>
    </lineage>
</organism>
<comment type="caution">
    <text evidence="2">The sequence shown here is derived from an EMBL/GenBank/DDBJ whole genome shotgun (WGS) entry which is preliminary data.</text>
</comment>
<evidence type="ECO:0000256" key="1">
    <source>
        <dbReference type="SAM" id="Phobius"/>
    </source>
</evidence>
<evidence type="ECO:0000313" key="2">
    <source>
        <dbReference type="EMBL" id="MDI3349754.1"/>
    </source>
</evidence>
<evidence type="ECO:0000313" key="3">
    <source>
        <dbReference type="Proteomes" id="UP001162175"/>
    </source>
</evidence>
<name>A0AA43QXH4_MYCAR</name>
<dbReference type="AlphaFoldDB" id="A0AA43QXH4"/>
<dbReference type="GO" id="GO:0005840">
    <property type="term" value="C:ribosome"/>
    <property type="evidence" value="ECO:0007669"/>
    <property type="project" value="UniProtKB-KW"/>
</dbReference>
<proteinExistence type="predicted"/>
<sequence>MAKSTLERFYISEKFDDDKKVSFNFKKANQKISGNFNEFVDAVLEFIRVSEKTKNDTRVWFHQNGAYRGSVNITKARVIVDKILAEKVQNEKAIEYIEKEDLVDKPAPAPKKAKKISVNLNEEAAKTTFFVENASLRKASQISSLDVKSTSQYTTVVEKIAQVENNVVVTYHLEHEGKSSKSFEYVITGFASTCTGCAWKSNSSIFGTSKKDKKAFWILFTILTILIVANIVLVSLRLTNNI</sequence>
<reference evidence="2" key="1">
    <citation type="submission" date="2022-11" db="EMBL/GenBank/DDBJ databases">
        <title>Draft genome of Mycoplasma arginini isolated from fly.</title>
        <authorList>
            <person name="Severgnini M."/>
            <person name="Gioia G."/>
            <person name="Cremonesi P."/>
            <person name="Moroni P."/>
            <person name="Addis M.F."/>
            <person name="Castiglioni B."/>
        </authorList>
    </citation>
    <scope>NUCLEOTIDE SEQUENCE</scope>
    <source>
        <strain evidence="2">QMP CG1-1632</strain>
    </source>
</reference>
<keyword evidence="2" id="KW-0687">Ribonucleoprotein</keyword>
<accession>A0AA43QXH4</accession>
<keyword evidence="2" id="KW-0689">Ribosomal protein</keyword>
<keyword evidence="1" id="KW-0472">Membrane</keyword>
<keyword evidence="1" id="KW-0812">Transmembrane</keyword>
<dbReference type="EMBL" id="JAPFAR010000109">
    <property type="protein sequence ID" value="MDI3349754.1"/>
    <property type="molecule type" value="Genomic_DNA"/>
</dbReference>
<gene>
    <name evidence="2" type="primary">rplD_1</name>
    <name evidence="2" type="ORF">DCBHLPFO_00313</name>
</gene>